<dbReference type="GeneID" id="40305722"/>
<feature type="compositionally biased region" description="Low complexity" evidence="5">
    <location>
        <begin position="314"/>
        <end position="340"/>
    </location>
</feature>
<proteinExistence type="predicted"/>
<keyword evidence="9" id="KW-1185">Reference proteome</keyword>
<evidence type="ECO:0000313" key="9">
    <source>
        <dbReference type="Proteomes" id="UP000224006"/>
    </source>
</evidence>
<keyword evidence="1" id="KW-0479">Metal-binding</keyword>
<evidence type="ECO:0000259" key="7">
    <source>
        <dbReference type="PROSITE" id="PS50089"/>
    </source>
</evidence>
<feature type="transmembrane region" description="Helical" evidence="6">
    <location>
        <begin position="509"/>
        <end position="530"/>
    </location>
</feature>
<evidence type="ECO:0000256" key="3">
    <source>
        <dbReference type="ARBA" id="ARBA00022833"/>
    </source>
</evidence>
<feature type="compositionally biased region" description="Acidic residues" evidence="5">
    <location>
        <begin position="833"/>
        <end position="842"/>
    </location>
</feature>
<feature type="region of interest" description="Disordered" evidence="5">
    <location>
        <begin position="954"/>
        <end position="974"/>
    </location>
</feature>
<dbReference type="SMART" id="SM00184">
    <property type="entry name" value="RING"/>
    <property type="match status" value="1"/>
</dbReference>
<name>A0A2A9MIF4_BESBE</name>
<dbReference type="PANTHER" id="PTHR45969:SF69">
    <property type="entry name" value="FINGER DOMAIN PROTEIN, PUTATIVE (AFU_ORTHOLOGUE AFUA_3G12190)-RELATED"/>
    <property type="match status" value="1"/>
</dbReference>
<evidence type="ECO:0000313" key="8">
    <source>
        <dbReference type="EMBL" id="PFH38318.1"/>
    </source>
</evidence>
<dbReference type="PROSITE" id="PS50089">
    <property type="entry name" value="ZF_RING_2"/>
    <property type="match status" value="1"/>
</dbReference>
<feature type="compositionally biased region" description="Low complexity" evidence="5">
    <location>
        <begin position="412"/>
        <end position="421"/>
    </location>
</feature>
<feature type="transmembrane region" description="Helical" evidence="6">
    <location>
        <begin position="776"/>
        <end position="796"/>
    </location>
</feature>
<keyword evidence="6" id="KW-1133">Transmembrane helix</keyword>
<keyword evidence="3" id="KW-0862">Zinc</keyword>
<dbReference type="InterPro" id="IPR001841">
    <property type="entry name" value="Znf_RING"/>
</dbReference>
<dbReference type="AlphaFoldDB" id="A0A2A9MIF4"/>
<dbReference type="GO" id="GO:0016567">
    <property type="term" value="P:protein ubiquitination"/>
    <property type="evidence" value="ECO:0007669"/>
    <property type="project" value="TreeGrafter"/>
</dbReference>
<dbReference type="Gene3D" id="3.30.40.10">
    <property type="entry name" value="Zinc/RING finger domain, C3HC4 (zinc finger)"/>
    <property type="match status" value="1"/>
</dbReference>
<dbReference type="EMBL" id="NWUJ01000001">
    <property type="protein sequence ID" value="PFH38318.1"/>
    <property type="molecule type" value="Genomic_DNA"/>
</dbReference>
<accession>A0A2A9MIF4</accession>
<protein>
    <recommendedName>
        <fullName evidence="7">RING-type domain-containing protein</fullName>
    </recommendedName>
</protein>
<evidence type="ECO:0000256" key="1">
    <source>
        <dbReference type="ARBA" id="ARBA00022723"/>
    </source>
</evidence>
<keyword evidence="6" id="KW-0812">Transmembrane</keyword>
<dbReference type="InterPro" id="IPR013083">
    <property type="entry name" value="Znf_RING/FYVE/PHD"/>
</dbReference>
<feature type="compositionally biased region" description="Polar residues" evidence="5">
    <location>
        <begin position="954"/>
        <end position="970"/>
    </location>
</feature>
<feature type="region of interest" description="Disordered" evidence="5">
    <location>
        <begin position="1"/>
        <end position="70"/>
    </location>
</feature>
<feature type="region of interest" description="Disordered" evidence="5">
    <location>
        <begin position="132"/>
        <end position="167"/>
    </location>
</feature>
<dbReference type="PANTHER" id="PTHR45969">
    <property type="entry name" value="RING ZINC FINGER PROTEIN-RELATED"/>
    <property type="match status" value="1"/>
</dbReference>
<dbReference type="STRING" id="94643.A0A2A9MIF4"/>
<dbReference type="GO" id="GO:0061630">
    <property type="term" value="F:ubiquitin protein ligase activity"/>
    <property type="evidence" value="ECO:0007669"/>
    <property type="project" value="TreeGrafter"/>
</dbReference>
<feature type="transmembrane region" description="Helical" evidence="6">
    <location>
        <begin position="574"/>
        <end position="599"/>
    </location>
</feature>
<feature type="region of interest" description="Disordered" evidence="5">
    <location>
        <begin position="310"/>
        <end position="432"/>
    </location>
</feature>
<evidence type="ECO:0000256" key="5">
    <source>
        <dbReference type="SAM" id="MobiDB-lite"/>
    </source>
</evidence>
<sequence length="1057" mass="112152">MEGRTHAHQQACGARSTLDIPNSPPRHSLFFVDPRREEEAWRGGLPQEDAGDLCASSSSSAAASSQGSTVEPASACAPFVTLRCSAEELPVTLEKAPTSRTTEAQPRAGEEARVAAFASSVTMSPMSIASSACTSASGGESDGETGGRCGLRGREKQAARGSESEGAAAVRLGCEGKSEADALAPSGSEVYEHPFLPSPRFTPSVHAWASPLVPPSSVPSSSADSWFFPPLPSLVDDDAAHEGAGGGDGAGSPAPGLRAPRRRAAVPFAFETSPLHTAARLASSSSWLAGESSGSLPPVVETSLEGLHTALRQSPSSASSIAEPEPVAHAPAEASSSRSAARGRDSAGRRRTGGAASRPRRLFGAQLWGERRGLPLVAPGRQQRRREGLARGGGQSAQSNLQRGQRRRRPGSLRSSLSGSRAVHASSADSTDDLERGRILRSRIGSDEAFLWRSRRSTQSLSYASAPLSVREPVLSLEEGSASPESGRSGATCLGCQASQCKPNRLCPLYVLLCLSLVCFPLVLFARVVVPETAVPDYAAAIIPFFCLHFDLALSNPGLSQLRLPFMTLHLAPLIVMVGIAVHMSWICHLACLPFYAVLLFRWPRTFCVSFIVGQLHLELVLASANICRIPYTGSQGWVACVLVAFGVFVLPWVFFLTTNSQMPACSPSSRRRESRCFRHGASLLLLVTCVLWCLMNTLLVSNLFSFFFTLTRAAAAARRALEASSAPVSAGATDPAADASKAAPSAPKENFEDELPLFPPFNSLPLFSGLSRSDLFLSLACLIASAMGVCVLLFLRFFKESLLPRAGLGARSTSPSASALGANRRRGRGVGESEEDSEEEDGGRLGRMESGTLVPRQRGSRAANRVRSDVRPNYRRHNSTRSLDSRRSDRQTRVALVHGTHMQFAIVDAGPWRPSTRRTTRGSEEITQRQRAERAEAIQRKLITRQYTSPVMQTSTGVATSPRPSSVASGSAACVEGPAPGGADVASPGAPAAPRSSFASVLCTICQDTLDEGAWVSEVPVCGHMFHAACLRSWLVHGVTCPNCNTDLDTALLAKA</sequence>
<keyword evidence="2 4" id="KW-0863">Zinc-finger</keyword>
<dbReference type="RefSeq" id="XP_029222327.1">
    <property type="nucleotide sequence ID" value="XM_029359414.1"/>
</dbReference>
<evidence type="ECO:0000256" key="2">
    <source>
        <dbReference type="ARBA" id="ARBA00022771"/>
    </source>
</evidence>
<feature type="region of interest" description="Disordered" evidence="5">
    <location>
        <begin position="237"/>
        <end position="258"/>
    </location>
</feature>
<feature type="transmembrane region" description="Helical" evidence="6">
    <location>
        <begin position="537"/>
        <end position="554"/>
    </location>
</feature>
<feature type="region of interest" description="Disordered" evidence="5">
    <location>
        <begin position="809"/>
        <end position="892"/>
    </location>
</feature>
<keyword evidence="6" id="KW-0472">Membrane</keyword>
<feature type="transmembrane region" description="Helical" evidence="6">
    <location>
        <begin position="637"/>
        <end position="657"/>
    </location>
</feature>
<dbReference type="SUPFAM" id="SSF57850">
    <property type="entry name" value="RING/U-box"/>
    <property type="match status" value="1"/>
</dbReference>
<feature type="compositionally biased region" description="Low complexity" evidence="5">
    <location>
        <begin position="55"/>
        <end position="65"/>
    </location>
</feature>
<dbReference type="KEGG" id="bbes:BESB_006590"/>
<reference evidence="8 9" key="1">
    <citation type="submission" date="2017-09" db="EMBL/GenBank/DDBJ databases">
        <title>Genome sequencing of Besnoitia besnoiti strain Bb-Ger1.</title>
        <authorList>
            <person name="Schares G."/>
            <person name="Venepally P."/>
            <person name="Lorenzi H.A."/>
        </authorList>
    </citation>
    <scope>NUCLEOTIDE SEQUENCE [LARGE SCALE GENOMIC DNA]</scope>
    <source>
        <strain evidence="8 9">Bb-Ger1</strain>
    </source>
</reference>
<comment type="caution">
    <text evidence="8">The sequence shown here is derived from an EMBL/GenBank/DDBJ whole genome shotgun (WGS) entry which is preliminary data.</text>
</comment>
<feature type="transmembrane region" description="Helical" evidence="6">
    <location>
        <begin position="678"/>
        <end position="701"/>
    </location>
</feature>
<dbReference type="VEuPathDB" id="ToxoDB:BESB_006590"/>
<gene>
    <name evidence="8" type="ORF">BESB_006590</name>
</gene>
<dbReference type="Proteomes" id="UP000224006">
    <property type="component" value="Chromosome I"/>
</dbReference>
<organism evidence="8 9">
    <name type="scientific">Besnoitia besnoiti</name>
    <name type="common">Apicomplexan protozoan</name>
    <dbReference type="NCBI Taxonomy" id="94643"/>
    <lineage>
        <taxon>Eukaryota</taxon>
        <taxon>Sar</taxon>
        <taxon>Alveolata</taxon>
        <taxon>Apicomplexa</taxon>
        <taxon>Conoidasida</taxon>
        <taxon>Coccidia</taxon>
        <taxon>Eucoccidiorida</taxon>
        <taxon>Eimeriorina</taxon>
        <taxon>Sarcocystidae</taxon>
        <taxon>Besnoitia</taxon>
    </lineage>
</organism>
<evidence type="ECO:0000256" key="4">
    <source>
        <dbReference type="PROSITE-ProRule" id="PRU00175"/>
    </source>
</evidence>
<feature type="domain" description="RING-type" evidence="7">
    <location>
        <begin position="1004"/>
        <end position="1046"/>
    </location>
</feature>
<dbReference type="Pfam" id="PF13639">
    <property type="entry name" value="zf-RING_2"/>
    <property type="match status" value="1"/>
</dbReference>
<evidence type="ECO:0000256" key="6">
    <source>
        <dbReference type="SAM" id="Phobius"/>
    </source>
</evidence>
<dbReference type="OrthoDB" id="333709at2759"/>
<dbReference type="GO" id="GO:0008270">
    <property type="term" value="F:zinc ion binding"/>
    <property type="evidence" value="ECO:0007669"/>
    <property type="project" value="UniProtKB-KW"/>
</dbReference>